<dbReference type="SUPFAM" id="SSF48452">
    <property type="entry name" value="TPR-like"/>
    <property type="match status" value="1"/>
</dbReference>
<keyword evidence="6" id="KW-1185">Reference proteome</keyword>
<reference evidence="6" key="1">
    <citation type="submission" date="2020-09" db="EMBL/GenBank/DDBJ databases">
        <title>The genome sequence of strain Labrenzia suaedae 4C16A.</title>
        <authorList>
            <person name="Liu Y."/>
        </authorList>
    </citation>
    <scope>NUCLEOTIDE SEQUENCE [LARGE SCALE GENOMIC DNA]</scope>
    <source>
        <strain evidence="6">4C16A</strain>
    </source>
</reference>
<accession>A0ABR9CKN8</accession>
<dbReference type="EMBL" id="JACYXI010000002">
    <property type="protein sequence ID" value="MBD8890980.1"/>
    <property type="molecule type" value="Genomic_DNA"/>
</dbReference>
<gene>
    <name evidence="5" type="ORF">IG616_05445</name>
</gene>
<dbReference type="Gene3D" id="1.25.40.10">
    <property type="entry name" value="Tetratricopeptide repeat domain"/>
    <property type="match status" value="1"/>
</dbReference>
<feature type="repeat" description="TPR" evidence="3">
    <location>
        <begin position="73"/>
        <end position="106"/>
    </location>
</feature>
<dbReference type="Pfam" id="PF13432">
    <property type="entry name" value="TPR_16"/>
    <property type="match status" value="1"/>
</dbReference>
<proteinExistence type="predicted"/>
<dbReference type="SMART" id="SM00028">
    <property type="entry name" value="TPR"/>
    <property type="match status" value="8"/>
</dbReference>
<comment type="caution">
    <text evidence="5">The sequence shown here is derived from an EMBL/GenBank/DDBJ whole genome shotgun (WGS) entry which is preliminary data.</text>
</comment>
<evidence type="ECO:0000256" key="1">
    <source>
        <dbReference type="ARBA" id="ARBA00022737"/>
    </source>
</evidence>
<reference evidence="5 6" key="2">
    <citation type="journal article" date="2021" name="Int. J. Syst. Evol. Microbiol.">
        <title>Roseibium litorale sp. nov., isolated from a tidal flat sediment and proposal for the reclassification of Labrenzia polysiphoniae as Roseibium polysiphoniae comb. nov.</title>
        <authorList>
            <person name="Liu Y."/>
            <person name="Pei T."/>
            <person name="Du J."/>
            <person name="Chao M."/>
            <person name="Deng M.R."/>
            <person name="Zhu H."/>
        </authorList>
    </citation>
    <scope>NUCLEOTIDE SEQUENCE [LARGE SCALE GENOMIC DNA]</scope>
    <source>
        <strain evidence="5 6">4C16A</strain>
    </source>
</reference>
<evidence type="ECO:0000256" key="4">
    <source>
        <dbReference type="SAM" id="MobiDB-lite"/>
    </source>
</evidence>
<evidence type="ECO:0000313" key="5">
    <source>
        <dbReference type="EMBL" id="MBD8890980.1"/>
    </source>
</evidence>
<keyword evidence="1" id="KW-0677">Repeat</keyword>
<evidence type="ECO:0000256" key="3">
    <source>
        <dbReference type="PROSITE-ProRule" id="PRU00339"/>
    </source>
</evidence>
<dbReference type="InterPro" id="IPR011990">
    <property type="entry name" value="TPR-like_helical_dom_sf"/>
</dbReference>
<dbReference type="Proteomes" id="UP000632063">
    <property type="component" value="Unassembled WGS sequence"/>
</dbReference>
<name>A0ABR9CKN8_9HYPH</name>
<organism evidence="5 6">
    <name type="scientific">Roseibium litorale</name>
    <dbReference type="NCBI Taxonomy" id="2803841"/>
    <lineage>
        <taxon>Bacteria</taxon>
        <taxon>Pseudomonadati</taxon>
        <taxon>Pseudomonadota</taxon>
        <taxon>Alphaproteobacteria</taxon>
        <taxon>Hyphomicrobiales</taxon>
        <taxon>Stappiaceae</taxon>
        <taxon>Roseibium</taxon>
    </lineage>
</organism>
<evidence type="ECO:0000256" key="2">
    <source>
        <dbReference type="ARBA" id="ARBA00022803"/>
    </source>
</evidence>
<dbReference type="PROSITE" id="PS50005">
    <property type="entry name" value="TPR"/>
    <property type="match status" value="3"/>
</dbReference>
<dbReference type="PANTHER" id="PTHR45586">
    <property type="entry name" value="TPR REPEAT-CONTAINING PROTEIN PA4667"/>
    <property type="match status" value="1"/>
</dbReference>
<dbReference type="RefSeq" id="WP_192147115.1">
    <property type="nucleotide sequence ID" value="NZ_JACYXI010000002.1"/>
</dbReference>
<dbReference type="Pfam" id="PF14559">
    <property type="entry name" value="TPR_19"/>
    <property type="match status" value="1"/>
</dbReference>
<evidence type="ECO:0000313" key="6">
    <source>
        <dbReference type="Proteomes" id="UP000632063"/>
    </source>
</evidence>
<keyword evidence="2 3" id="KW-0802">TPR repeat</keyword>
<feature type="compositionally biased region" description="Low complexity" evidence="4">
    <location>
        <begin position="367"/>
        <end position="377"/>
    </location>
</feature>
<sequence>MTTPARKAFDEALDFDRQGDSGSALNAYLTALELAPDDMEIAYRAATALLRAGHLEEAASQLRRVVFVEPDNTAARANLGNCQFLLGDHANAETNFIEVLAASPENHNALYGLATVRLEQGKRAAALDPAMRLMALLPDSAPVLTLYGQIVSTDAQASNAVAALRKAVSIDPSYQPALITLAELCIRRKRFDEALDLARRAHELQPSAGAPLRILSDALQHQGAFEEAHDALMKAIEVDPGHRLETLVRLSTVCRKMGNGIDALLHARQAVRVSPQNPEAGNALGSALAALGQMLVARAVLTNIARKTPMDDALLDRVDEACLAAEQQKALQTAAELSAAAENLKKGIEPAKPPFSSAHEAAEEQPEPAFEAEPQAEMSEPAHESEPESGTSGEEMEQIDLFASPGDRTAG</sequence>
<dbReference type="InterPro" id="IPR051012">
    <property type="entry name" value="CellSynth/LPSAsmb/PSIAsmb"/>
</dbReference>
<dbReference type="InterPro" id="IPR019734">
    <property type="entry name" value="TPR_rpt"/>
</dbReference>
<feature type="repeat" description="TPR" evidence="3">
    <location>
        <begin position="39"/>
        <end position="72"/>
    </location>
</feature>
<protein>
    <submittedName>
        <fullName evidence="5">Tetratricopeptide repeat protein</fullName>
    </submittedName>
</protein>
<feature type="repeat" description="TPR" evidence="3">
    <location>
        <begin position="175"/>
        <end position="208"/>
    </location>
</feature>
<feature type="region of interest" description="Disordered" evidence="4">
    <location>
        <begin position="348"/>
        <end position="411"/>
    </location>
</feature>
<dbReference type="PANTHER" id="PTHR45586:SF1">
    <property type="entry name" value="LIPOPOLYSACCHARIDE ASSEMBLY PROTEIN B"/>
    <property type="match status" value="1"/>
</dbReference>